<sequence length="969" mass="106705">MEGFFLSERSGEWDEIWVAGLVPDSGELIARSTNEDGSDWIWSLIRCEAGSLRPPVGTGAQRAAPPGIAPATVNWICSPEHVDQRWAPTVAEAAALKQEAAVLGLHVKRIGVQDGQVTIPGRGMSLIPFTAAPIAGGASAAAPRGAVGALGPVPAPEADGGAFNLQSLSDVIQELKDMARKKEGQSKEKSKKKKRSRKKSKDKKKKKKRKDSSSGSSTSRSRSSASSRSSSQSSSGPLLWKPKGKDREVSYKKVHAVDSEKFKRKGELLAYASRHPGALSGHFLASIYARLSKGKVERSSQLREASVVSWAAQHSGLTEVRDVREVLTLAEAMDAVNRKEIARAMDILAQRILAIQQAALNMLHGSLDVEFKFVSAAHSRIQDETEDRVITDPSVNQLLDPQKLPRPRFAYIPKLRVTLDWAQVATMAMWATYSGLRQGSEVSGFMHSTYGAETKAAFCGPTWLSRAEQVYGWLDDLRGRKVRVTTLPDVIWCELMTAALLLPYAQFNLSAPFSQRVECSDASMSGIGRAWATMPSDLVQRMAQLCDHPGTYTNLNLPFGLALNEEDKCPLRKLKLPRNLFHWHTAGARWRPLYIFLGEADAAVWVAECRLRRACDDEHRFVHPLDSASCVGAFMKGRSSSRLLNHRCQKLCAIGTRRDDDLVSWVERLSQEHGLHIYGLRVDPLSPMSQRDLGFTCNDLLDGHSMLHILQLVQSGRVAGLFVSPPCSTFSAVRHKPLHRQSGAQVGPRPLRARSNPWSCLPNRTSRENHSVDIGTALALICIGMLGEARIFGAWVGGEHPADRGCEPYPSIFCSTEIQQLCSIVRLCIYVIDQCMFGAKTRKPTGLVLPYGNDEFVRTCNHTQGHTQLFGWDSAGQCFRTTAATAYPSGLSQALASLFVTRILASKSHGYEQPYAPMQVHSDSFGRDPWFSKQRTAWTWPAPSRSFLAEVIARCHQRKIPTSNSAPQS</sequence>
<dbReference type="EMBL" id="CAXAMM010024714">
    <property type="protein sequence ID" value="CAK9055847.1"/>
    <property type="molecule type" value="Genomic_DNA"/>
</dbReference>
<feature type="compositionally biased region" description="Basic and acidic residues" evidence="1">
    <location>
        <begin position="243"/>
        <end position="252"/>
    </location>
</feature>
<accession>A0ABP0MYT8</accession>
<gene>
    <name evidence="2" type="ORF">SCF082_LOCUS30141</name>
    <name evidence="3" type="ORF">SCF082_LOCUS30154</name>
</gene>
<name>A0ABP0MYT8_9DINO</name>
<evidence type="ECO:0000313" key="2">
    <source>
        <dbReference type="EMBL" id="CAK9055819.1"/>
    </source>
</evidence>
<dbReference type="Proteomes" id="UP001642464">
    <property type="component" value="Unassembled WGS sequence"/>
</dbReference>
<feature type="region of interest" description="Disordered" evidence="1">
    <location>
        <begin position="178"/>
        <end position="252"/>
    </location>
</feature>
<reference evidence="3 4" key="1">
    <citation type="submission" date="2024-02" db="EMBL/GenBank/DDBJ databases">
        <authorList>
            <person name="Chen Y."/>
            <person name="Shah S."/>
            <person name="Dougan E. K."/>
            <person name="Thang M."/>
            <person name="Chan C."/>
        </authorList>
    </citation>
    <scope>NUCLEOTIDE SEQUENCE [LARGE SCALE GENOMIC DNA]</scope>
</reference>
<feature type="compositionally biased region" description="Low complexity" evidence="1">
    <location>
        <begin position="213"/>
        <end position="235"/>
    </location>
</feature>
<comment type="caution">
    <text evidence="3">The sequence shown here is derived from an EMBL/GenBank/DDBJ whole genome shotgun (WGS) entry which is preliminary data.</text>
</comment>
<proteinExistence type="predicted"/>
<feature type="compositionally biased region" description="Basic and acidic residues" evidence="1">
    <location>
        <begin position="178"/>
        <end position="188"/>
    </location>
</feature>
<evidence type="ECO:0000313" key="3">
    <source>
        <dbReference type="EMBL" id="CAK9055847.1"/>
    </source>
</evidence>
<keyword evidence="4" id="KW-1185">Reference proteome</keyword>
<feature type="compositionally biased region" description="Basic residues" evidence="1">
    <location>
        <begin position="189"/>
        <end position="210"/>
    </location>
</feature>
<evidence type="ECO:0000256" key="1">
    <source>
        <dbReference type="SAM" id="MobiDB-lite"/>
    </source>
</evidence>
<dbReference type="EMBL" id="CAXAMM010024692">
    <property type="protein sequence ID" value="CAK9055819.1"/>
    <property type="molecule type" value="Genomic_DNA"/>
</dbReference>
<protein>
    <submittedName>
        <fullName evidence="3">Uncharacterized protein</fullName>
    </submittedName>
</protein>
<organism evidence="3 4">
    <name type="scientific">Durusdinium trenchii</name>
    <dbReference type="NCBI Taxonomy" id="1381693"/>
    <lineage>
        <taxon>Eukaryota</taxon>
        <taxon>Sar</taxon>
        <taxon>Alveolata</taxon>
        <taxon>Dinophyceae</taxon>
        <taxon>Suessiales</taxon>
        <taxon>Symbiodiniaceae</taxon>
        <taxon>Durusdinium</taxon>
    </lineage>
</organism>
<evidence type="ECO:0000313" key="4">
    <source>
        <dbReference type="Proteomes" id="UP001642464"/>
    </source>
</evidence>